<evidence type="ECO:0000313" key="4">
    <source>
        <dbReference type="Proteomes" id="UP000283568"/>
    </source>
</evidence>
<sequence>MQNGLVKLAADTRTVFEKEHQKINDMGIPFFYSFPINSCQGASVFFGMVAQQFFPNADIKIVLGSDRKKRIHHYWLEIDKKVYDLTVDQFISWMDEQYNCPDKPIYAEKKHPLAKYFFYTKRFSPVEAFAIFCTQHAKNTRATITAYDFMRAELRKLDWDKPGS</sequence>
<dbReference type="AlphaFoldDB" id="A0A2D0IL13"/>
<dbReference type="EMBL" id="NIBT01000025">
    <property type="protein sequence ID" value="PHM22471.1"/>
    <property type="molecule type" value="Genomic_DNA"/>
</dbReference>
<evidence type="ECO:0000313" key="1">
    <source>
        <dbReference type="EMBL" id="PHM22471.1"/>
    </source>
</evidence>
<proteinExistence type="predicted"/>
<reference evidence="1 3" key="1">
    <citation type="journal article" date="2017" name="Nat. Microbiol.">
        <title>Natural product diversity associated with the nematode symbionts Photorhabdus and Xenorhabdus.</title>
        <authorList>
            <person name="Tobias N.J."/>
            <person name="Wolff H."/>
            <person name="Djahanschiri B."/>
            <person name="Grundmann F."/>
            <person name="Kronenwerth M."/>
            <person name="Shi Y.M."/>
            <person name="Simonyi S."/>
            <person name="Grun P."/>
            <person name="Shapiro-Ilan D."/>
            <person name="Pidot S.J."/>
            <person name="Stinear T.P."/>
            <person name="Ebersberger I."/>
            <person name="Bode H.B."/>
        </authorList>
    </citation>
    <scope>NUCLEOTIDE SEQUENCE [LARGE SCALE GENOMIC DNA]</scope>
    <source>
        <strain evidence="1 3">DSM 16337</strain>
    </source>
</reference>
<evidence type="ECO:0000313" key="2">
    <source>
        <dbReference type="EMBL" id="RKE88695.1"/>
    </source>
</evidence>
<reference evidence="2 4" key="2">
    <citation type="submission" date="2018-09" db="EMBL/GenBank/DDBJ databases">
        <title>Genomic Encyclopedia of Archaeal and Bacterial Type Strains, Phase II (KMG-II): from individual species to whole genera.</title>
        <authorList>
            <person name="Goeker M."/>
        </authorList>
    </citation>
    <scope>NUCLEOTIDE SEQUENCE [LARGE SCALE GENOMIC DNA]</scope>
    <source>
        <strain evidence="2 4">DSM 16337</strain>
    </source>
</reference>
<evidence type="ECO:0000313" key="3">
    <source>
        <dbReference type="Proteomes" id="UP000225605"/>
    </source>
</evidence>
<dbReference type="EMBL" id="RAQI01000005">
    <property type="protein sequence ID" value="RKE88695.1"/>
    <property type="molecule type" value="Genomic_DNA"/>
</dbReference>
<protein>
    <submittedName>
        <fullName evidence="1">Uncharacterized protein</fullName>
    </submittedName>
</protein>
<organism evidence="1 3">
    <name type="scientific">Xenorhabdus ehlersii</name>
    <dbReference type="NCBI Taxonomy" id="290111"/>
    <lineage>
        <taxon>Bacteria</taxon>
        <taxon>Pseudomonadati</taxon>
        <taxon>Pseudomonadota</taxon>
        <taxon>Gammaproteobacteria</taxon>
        <taxon>Enterobacterales</taxon>
        <taxon>Morganellaceae</taxon>
        <taxon>Xenorhabdus</taxon>
    </lineage>
</organism>
<accession>A0A2D0IL13</accession>
<name>A0A2D0IL13_9GAMM</name>
<dbReference type="RefSeq" id="WP_099133766.1">
    <property type="nucleotide sequence ID" value="NZ_CAWNOJ010000037.1"/>
</dbReference>
<gene>
    <name evidence="2" type="ORF">BDE27_3346</name>
    <name evidence="1" type="ORF">Xehl_03619</name>
</gene>
<comment type="caution">
    <text evidence="1">The sequence shown here is derived from an EMBL/GenBank/DDBJ whole genome shotgun (WGS) entry which is preliminary data.</text>
</comment>
<dbReference type="OrthoDB" id="6897292at2"/>
<dbReference type="Proteomes" id="UP000225605">
    <property type="component" value="Unassembled WGS sequence"/>
</dbReference>
<keyword evidence="4" id="KW-1185">Reference proteome</keyword>
<dbReference type="Proteomes" id="UP000283568">
    <property type="component" value="Unassembled WGS sequence"/>
</dbReference>